<sequence length="393" mass="45140">MKRLIFILSFIPLSLWAQESPWQFQGYLKYLGSYSHLNANFYPKSLRPGLKVDNYDQLIHNRLDLKYYKGHWSGALSMRNRLFQGASPAQGDAFMDALDTDAGLVDLSFLYWRSDEVLLHSIFDRAWLQYEFKDGNIRLGRQRINWGINTIFNPNDILNQYNFFDFDYEERPGTDAVRIQWFPSFDSQLELALAPAKEIAQSTAALRYRNNALTYDLQGIAGYFKDNLTLGAGWAGNIWDLGFKGEFNYYWPLNDLQREAWIFSTGLDYVLSNGLYISAGYLYNQSAPQQGGIGDFGQLGAGQVLSPKNPFIFQHTAIVNSNYAFNPLFNGSFTLMYSPDAHSTIIFPSLSYSLNTNLDLMLAGQFFLSDNPIENDNWQWLVSASYLRLKWSF</sequence>
<gene>
    <name evidence="2" type="ORF">H4K34_08745</name>
</gene>
<protein>
    <recommendedName>
        <fullName evidence="4">Alginate export domain-containing protein</fullName>
    </recommendedName>
</protein>
<dbReference type="RefSeq" id="WP_210760442.1">
    <property type="nucleotide sequence ID" value="NZ_CP060139.1"/>
</dbReference>
<keyword evidence="3" id="KW-1185">Reference proteome</keyword>
<feature type="signal peptide" evidence="1">
    <location>
        <begin position="1"/>
        <end position="17"/>
    </location>
</feature>
<dbReference type="KEGG" id="chyd:H4K34_08745"/>
<evidence type="ECO:0008006" key="4">
    <source>
        <dbReference type="Google" id="ProtNLM"/>
    </source>
</evidence>
<name>A0A7H0VJL8_9FLAO</name>
<evidence type="ECO:0000256" key="1">
    <source>
        <dbReference type="SAM" id="SignalP"/>
    </source>
</evidence>
<dbReference type="EMBL" id="CP060139">
    <property type="protein sequence ID" value="QNR25916.1"/>
    <property type="molecule type" value="Genomic_DNA"/>
</dbReference>
<organism evidence="2 3">
    <name type="scientific">Croceimicrobium hydrocarbonivorans</name>
    <dbReference type="NCBI Taxonomy" id="2761580"/>
    <lineage>
        <taxon>Bacteria</taxon>
        <taxon>Pseudomonadati</taxon>
        <taxon>Bacteroidota</taxon>
        <taxon>Flavobacteriia</taxon>
        <taxon>Flavobacteriales</taxon>
        <taxon>Owenweeksiaceae</taxon>
        <taxon>Croceimicrobium</taxon>
    </lineage>
</organism>
<reference evidence="2 3" key="1">
    <citation type="submission" date="2020-08" db="EMBL/GenBank/DDBJ databases">
        <title>Croceimicrobium hydrocarbonivorans gen. nov., sp. nov., a novel marine bacterium isolated from a bacterial consortium that degrades polyethylene terephthalate.</title>
        <authorList>
            <person name="Liu R."/>
        </authorList>
    </citation>
    <scope>NUCLEOTIDE SEQUENCE [LARGE SCALE GENOMIC DNA]</scope>
    <source>
        <strain evidence="2 3">A20-9</strain>
    </source>
</reference>
<accession>A0A7H0VJL8</accession>
<feature type="chain" id="PRO_5028840725" description="Alginate export domain-containing protein" evidence="1">
    <location>
        <begin position="18"/>
        <end position="393"/>
    </location>
</feature>
<dbReference type="Proteomes" id="UP000516305">
    <property type="component" value="Chromosome"/>
</dbReference>
<dbReference type="SUPFAM" id="SSF56935">
    <property type="entry name" value="Porins"/>
    <property type="match status" value="1"/>
</dbReference>
<evidence type="ECO:0000313" key="2">
    <source>
        <dbReference type="EMBL" id="QNR25916.1"/>
    </source>
</evidence>
<dbReference type="AlphaFoldDB" id="A0A7H0VJL8"/>
<keyword evidence="1" id="KW-0732">Signal</keyword>
<evidence type="ECO:0000313" key="3">
    <source>
        <dbReference type="Proteomes" id="UP000516305"/>
    </source>
</evidence>
<proteinExistence type="predicted"/>